<name>A0A9X7C1E4_BACTU</name>
<dbReference type="Gene3D" id="1.10.3680.10">
    <property type="entry name" value="TerB-like"/>
    <property type="match status" value="1"/>
</dbReference>
<organism evidence="1 2">
    <name type="scientific">Bacillus thuringiensis</name>
    <dbReference type="NCBI Taxonomy" id="1428"/>
    <lineage>
        <taxon>Bacteria</taxon>
        <taxon>Bacillati</taxon>
        <taxon>Bacillota</taxon>
        <taxon>Bacilli</taxon>
        <taxon>Bacillales</taxon>
        <taxon>Bacillaceae</taxon>
        <taxon>Bacillus</taxon>
        <taxon>Bacillus cereus group</taxon>
    </lineage>
</organism>
<dbReference type="RefSeq" id="WP_098866558.1">
    <property type="nucleotide sequence ID" value="NZ_NUFN01000007.1"/>
</dbReference>
<dbReference type="SUPFAM" id="SSF158682">
    <property type="entry name" value="TerB-like"/>
    <property type="match status" value="1"/>
</dbReference>
<comment type="caution">
    <text evidence="1">The sequence shown here is derived from an EMBL/GenBank/DDBJ whole genome shotgun (WGS) entry which is preliminary data.</text>
</comment>
<evidence type="ECO:0000313" key="1">
    <source>
        <dbReference type="EMBL" id="PGH85799.1"/>
    </source>
</evidence>
<dbReference type="Proteomes" id="UP000222944">
    <property type="component" value="Unassembled WGS sequence"/>
</dbReference>
<proteinExistence type="predicted"/>
<gene>
    <name evidence="1" type="ORF">CN899_08155</name>
</gene>
<accession>A0A9X7C1E4</accession>
<dbReference type="InterPro" id="IPR029024">
    <property type="entry name" value="TerB-like"/>
</dbReference>
<dbReference type="CDD" id="cd07177">
    <property type="entry name" value="terB_like"/>
    <property type="match status" value="1"/>
</dbReference>
<evidence type="ECO:0000313" key="2">
    <source>
        <dbReference type="Proteomes" id="UP000222944"/>
    </source>
</evidence>
<sequence length="172" mass="19228">MGLFDMFQGDKTGNQDGMEPHFAFAASLLYLMGADGEYDNEELGHFLSIIDGKSKGGMIYIGGDNDDLLEKTIAYISKNCLDIFLKEAIPSLTDAQKMCILVNLIDFSLSDGTAVIEEQIMLKKFLNAFGVSEDRFRPFFEVIALKNDLSVFTNHTHTKNLLSKVELTNFYS</sequence>
<protein>
    <submittedName>
        <fullName evidence="1">Tellurite resistance protein TerB</fullName>
    </submittedName>
</protein>
<reference evidence="1 2" key="1">
    <citation type="submission" date="2017-09" db="EMBL/GenBank/DDBJ databases">
        <title>Large-scale bioinformatics analysis of Bacillus genomes uncovers conserved roles of natural products in bacterial physiology.</title>
        <authorList>
            <consortium name="Agbiome Team Llc"/>
            <person name="Bleich R.M."/>
            <person name="Grubbs K.J."/>
            <person name="Santa Maria K.C."/>
            <person name="Allen S.E."/>
            <person name="Farag S."/>
            <person name="Shank E.A."/>
            <person name="Bowers A."/>
        </authorList>
    </citation>
    <scope>NUCLEOTIDE SEQUENCE [LARGE SCALE GENOMIC DNA]</scope>
    <source>
        <strain evidence="1 2">AFS058004</strain>
    </source>
</reference>
<dbReference type="EMBL" id="NUFN01000007">
    <property type="protein sequence ID" value="PGH85799.1"/>
    <property type="molecule type" value="Genomic_DNA"/>
</dbReference>
<dbReference type="AlphaFoldDB" id="A0A9X7C1E4"/>